<gene>
    <name evidence="1" type="ORF">K488DRAFT_36750</name>
</gene>
<feature type="non-terminal residue" evidence="1">
    <location>
        <position position="1"/>
    </location>
</feature>
<sequence>RSAESLQDALQMVISARKALDKQTRQERVAPILLANNELAQRRASFLASLYPTDIKDPAPEERLEARMKLFESIGPLLKQYATAQKIALEKKQDLLRTEYLGRHKAWVRRCEELDHTSHPVSVSASASLEDAAAAASGGRTTRRSAAVVGDTVRSDLEMEQIIASLGNEDLFDPAILATKNVAKIPDMISVIHGRVEHLFDDTNGDIDDPASFYDPGPGMSTWTEEEERVFVEQYAAHPKQFGTI</sequence>
<reference evidence="1" key="2">
    <citation type="journal article" date="2022" name="New Phytol.">
        <title>Evolutionary transition to the ectomycorrhizal habit in the genomes of a hyperdiverse lineage of mushroom-forming fungi.</title>
        <authorList>
            <person name="Looney B."/>
            <person name="Miyauchi S."/>
            <person name="Morin E."/>
            <person name="Drula E."/>
            <person name="Courty P.E."/>
            <person name="Kohler A."/>
            <person name="Kuo A."/>
            <person name="LaButti K."/>
            <person name="Pangilinan J."/>
            <person name="Lipzen A."/>
            <person name="Riley R."/>
            <person name="Andreopoulos W."/>
            <person name="He G."/>
            <person name="Johnson J."/>
            <person name="Nolan M."/>
            <person name="Tritt A."/>
            <person name="Barry K.W."/>
            <person name="Grigoriev I.V."/>
            <person name="Nagy L.G."/>
            <person name="Hibbett D."/>
            <person name="Henrissat B."/>
            <person name="Matheny P.B."/>
            <person name="Labbe J."/>
            <person name="Martin F.M."/>
        </authorList>
    </citation>
    <scope>NUCLEOTIDE SEQUENCE</scope>
    <source>
        <strain evidence="1">EC-137</strain>
    </source>
</reference>
<protein>
    <submittedName>
        <fullName evidence="1">Uncharacterized protein</fullName>
    </submittedName>
</protein>
<name>A0ACB8QVK9_9AGAM</name>
<dbReference type="Proteomes" id="UP000814128">
    <property type="component" value="Unassembled WGS sequence"/>
</dbReference>
<comment type="caution">
    <text evidence="1">The sequence shown here is derived from an EMBL/GenBank/DDBJ whole genome shotgun (WGS) entry which is preliminary data.</text>
</comment>
<evidence type="ECO:0000313" key="2">
    <source>
        <dbReference type="Proteomes" id="UP000814128"/>
    </source>
</evidence>
<reference evidence="1" key="1">
    <citation type="submission" date="2021-02" db="EMBL/GenBank/DDBJ databases">
        <authorList>
            <consortium name="DOE Joint Genome Institute"/>
            <person name="Ahrendt S."/>
            <person name="Looney B.P."/>
            <person name="Miyauchi S."/>
            <person name="Morin E."/>
            <person name="Drula E."/>
            <person name="Courty P.E."/>
            <person name="Chicoki N."/>
            <person name="Fauchery L."/>
            <person name="Kohler A."/>
            <person name="Kuo A."/>
            <person name="Labutti K."/>
            <person name="Pangilinan J."/>
            <person name="Lipzen A."/>
            <person name="Riley R."/>
            <person name="Andreopoulos W."/>
            <person name="He G."/>
            <person name="Johnson J."/>
            <person name="Barry K.W."/>
            <person name="Grigoriev I.V."/>
            <person name="Nagy L."/>
            <person name="Hibbett D."/>
            <person name="Henrissat B."/>
            <person name="Matheny P.B."/>
            <person name="Labbe J."/>
            <person name="Martin F."/>
        </authorList>
    </citation>
    <scope>NUCLEOTIDE SEQUENCE</scope>
    <source>
        <strain evidence="1">EC-137</strain>
    </source>
</reference>
<dbReference type="EMBL" id="MU273484">
    <property type="protein sequence ID" value="KAI0035476.1"/>
    <property type="molecule type" value="Genomic_DNA"/>
</dbReference>
<keyword evidence="2" id="KW-1185">Reference proteome</keyword>
<evidence type="ECO:0000313" key="1">
    <source>
        <dbReference type="EMBL" id="KAI0035476.1"/>
    </source>
</evidence>
<accession>A0ACB8QVK9</accession>
<organism evidence="1 2">
    <name type="scientific">Vararia minispora EC-137</name>
    <dbReference type="NCBI Taxonomy" id="1314806"/>
    <lineage>
        <taxon>Eukaryota</taxon>
        <taxon>Fungi</taxon>
        <taxon>Dikarya</taxon>
        <taxon>Basidiomycota</taxon>
        <taxon>Agaricomycotina</taxon>
        <taxon>Agaricomycetes</taxon>
        <taxon>Russulales</taxon>
        <taxon>Lachnocladiaceae</taxon>
        <taxon>Vararia</taxon>
    </lineage>
</organism>
<feature type="non-terminal residue" evidence="1">
    <location>
        <position position="245"/>
    </location>
</feature>
<proteinExistence type="predicted"/>